<name>A0ABQ3C3J9_9FLAO</name>
<gene>
    <name evidence="1" type="ORF">GCM10008088_23280</name>
</gene>
<accession>A0ABQ3C3J9</accession>
<protein>
    <submittedName>
        <fullName evidence="1">Uncharacterized protein</fullName>
    </submittedName>
</protein>
<keyword evidence="2" id="KW-1185">Reference proteome</keyword>
<reference evidence="2" key="1">
    <citation type="journal article" date="2019" name="Int. J. Syst. Evol. Microbiol.">
        <title>The Global Catalogue of Microorganisms (GCM) 10K type strain sequencing project: providing services to taxonomists for standard genome sequencing and annotation.</title>
        <authorList>
            <consortium name="The Broad Institute Genomics Platform"/>
            <consortium name="The Broad Institute Genome Sequencing Center for Infectious Disease"/>
            <person name="Wu L."/>
            <person name="Ma J."/>
        </authorList>
    </citation>
    <scope>NUCLEOTIDE SEQUENCE [LARGE SCALE GENOMIC DNA]</scope>
    <source>
        <strain evidence="2">KCTC 12708</strain>
    </source>
</reference>
<evidence type="ECO:0000313" key="2">
    <source>
        <dbReference type="Proteomes" id="UP000615593"/>
    </source>
</evidence>
<sequence>MSATKEASSTIKPRIAPRTNPKIRMITITTSTKFIKANIIILAKEVAYLCTYGKR</sequence>
<dbReference type="EMBL" id="BMWY01000006">
    <property type="protein sequence ID" value="GGZ61008.1"/>
    <property type="molecule type" value="Genomic_DNA"/>
</dbReference>
<dbReference type="Proteomes" id="UP000615593">
    <property type="component" value="Unassembled WGS sequence"/>
</dbReference>
<evidence type="ECO:0000313" key="1">
    <source>
        <dbReference type="EMBL" id="GGZ61008.1"/>
    </source>
</evidence>
<comment type="caution">
    <text evidence="1">The sequence shown here is derived from an EMBL/GenBank/DDBJ whole genome shotgun (WGS) entry which is preliminary data.</text>
</comment>
<proteinExistence type="predicted"/>
<organism evidence="1 2">
    <name type="scientific">Mesonia mobilis</name>
    <dbReference type="NCBI Taxonomy" id="369791"/>
    <lineage>
        <taxon>Bacteria</taxon>
        <taxon>Pseudomonadati</taxon>
        <taxon>Bacteroidota</taxon>
        <taxon>Flavobacteriia</taxon>
        <taxon>Flavobacteriales</taxon>
        <taxon>Flavobacteriaceae</taxon>
        <taxon>Mesonia</taxon>
    </lineage>
</organism>